<dbReference type="PROSITE" id="PS50863">
    <property type="entry name" value="B3"/>
    <property type="match status" value="2"/>
</dbReference>
<organism evidence="7 8">
    <name type="scientific">Castilleja foliolosa</name>
    <dbReference type="NCBI Taxonomy" id="1961234"/>
    <lineage>
        <taxon>Eukaryota</taxon>
        <taxon>Viridiplantae</taxon>
        <taxon>Streptophyta</taxon>
        <taxon>Embryophyta</taxon>
        <taxon>Tracheophyta</taxon>
        <taxon>Spermatophyta</taxon>
        <taxon>Magnoliopsida</taxon>
        <taxon>eudicotyledons</taxon>
        <taxon>Gunneridae</taxon>
        <taxon>Pentapetalae</taxon>
        <taxon>asterids</taxon>
        <taxon>lamiids</taxon>
        <taxon>Lamiales</taxon>
        <taxon>Orobanchaceae</taxon>
        <taxon>Pedicularideae</taxon>
        <taxon>Castillejinae</taxon>
        <taxon>Castilleja</taxon>
    </lineage>
</organism>
<evidence type="ECO:0000313" key="7">
    <source>
        <dbReference type="EMBL" id="KAL3616456.1"/>
    </source>
</evidence>
<comment type="subcellular location">
    <subcellularLocation>
        <location evidence="1">Nucleus</location>
    </subcellularLocation>
</comment>
<protein>
    <recommendedName>
        <fullName evidence="6">TF-B3 domain-containing protein</fullName>
    </recommendedName>
</protein>
<dbReference type="EMBL" id="JAVIJP010000092">
    <property type="protein sequence ID" value="KAL3616456.1"/>
    <property type="molecule type" value="Genomic_DNA"/>
</dbReference>
<dbReference type="SMART" id="SM01019">
    <property type="entry name" value="B3"/>
    <property type="match status" value="2"/>
</dbReference>
<comment type="caution">
    <text evidence="7">The sequence shown here is derived from an EMBL/GenBank/DDBJ whole genome shotgun (WGS) entry which is preliminary data.</text>
</comment>
<dbReference type="GO" id="GO:0005634">
    <property type="term" value="C:nucleus"/>
    <property type="evidence" value="ECO:0007669"/>
    <property type="project" value="UniProtKB-SubCell"/>
</dbReference>
<gene>
    <name evidence="7" type="ORF">CASFOL_039846</name>
</gene>
<dbReference type="Gene3D" id="2.40.330.10">
    <property type="entry name" value="DNA-binding pseudobarrel domain"/>
    <property type="match status" value="2"/>
</dbReference>
<dbReference type="AlphaFoldDB" id="A0ABD3BH80"/>
<evidence type="ECO:0000313" key="8">
    <source>
        <dbReference type="Proteomes" id="UP001632038"/>
    </source>
</evidence>
<evidence type="ECO:0000256" key="4">
    <source>
        <dbReference type="ARBA" id="ARBA00023163"/>
    </source>
</evidence>
<reference evidence="8" key="1">
    <citation type="journal article" date="2024" name="IScience">
        <title>Strigolactones Initiate the Formation of Haustorium-like Structures in Castilleja.</title>
        <authorList>
            <person name="Buerger M."/>
            <person name="Peterson D."/>
            <person name="Chory J."/>
        </authorList>
    </citation>
    <scope>NUCLEOTIDE SEQUENCE [LARGE SCALE GENOMIC DNA]</scope>
</reference>
<dbReference type="InterPro" id="IPR015300">
    <property type="entry name" value="DNA-bd_pseudobarrel_sf"/>
</dbReference>
<evidence type="ECO:0000256" key="1">
    <source>
        <dbReference type="ARBA" id="ARBA00004123"/>
    </source>
</evidence>
<name>A0ABD3BH80_9LAMI</name>
<dbReference type="Proteomes" id="UP001632038">
    <property type="component" value="Unassembled WGS sequence"/>
</dbReference>
<dbReference type="PANTHER" id="PTHR31920">
    <property type="entry name" value="B3 DOMAIN-CONTAINING"/>
    <property type="match status" value="1"/>
</dbReference>
<sequence length="302" mass="34069">MAAPKFFKIILDPKTDSLIIPPEFAKRYGSNLPNPVSLKVPTGSSIAVELVPSDGKKLVLRKGWNEFRERYSIGFGHFLVFEYNGKSEFNVAIFDKTGVEINYVHAEYKTGEKRKIVKTENQENTTQAIQQIQSSWSKRDSKSKPDCKIKLHHESTYEEWGDIGSGRQLSTRVQMQRAVIKKETSEAYQKAEAFASAHINPKKKPFHIGLMHSSYVSRGSKLSIPFTFARQSLPCIGDSSVSMAMDGKRWPVRCLVRNGRAFLSGGWLRFAQDNGIKIGDVCIFKVAKTTTSPLWNVIVFRS</sequence>
<keyword evidence="4" id="KW-0804">Transcription</keyword>
<dbReference type="InterPro" id="IPR050655">
    <property type="entry name" value="Plant_B3_domain"/>
</dbReference>
<keyword evidence="8" id="KW-1185">Reference proteome</keyword>
<evidence type="ECO:0000256" key="5">
    <source>
        <dbReference type="ARBA" id="ARBA00023242"/>
    </source>
</evidence>
<dbReference type="GO" id="GO:0003677">
    <property type="term" value="F:DNA binding"/>
    <property type="evidence" value="ECO:0007669"/>
    <property type="project" value="UniProtKB-KW"/>
</dbReference>
<dbReference type="PANTHER" id="PTHR31920:SF108">
    <property type="entry name" value="B3 DOMAIN-CONTAINING TRANSCRIPTION FACTOR VRN1-LIKE"/>
    <property type="match status" value="1"/>
</dbReference>
<evidence type="ECO:0000256" key="2">
    <source>
        <dbReference type="ARBA" id="ARBA00023015"/>
    </source>
</evidence>
<evidence type="ECO:0000259" key="6">
    <source>
        <dbReference type="PROSITE" id="PS50863"/>
    </source>
</evidence>
<keyword evidence="2" id="KW-0805">Transcription regulation</keyword>
<dbReference type="InterPro" id="IPR003340">
    <property type="entry name" value="B3_DNA-bd"/>
</dbReference>
<dbReference type="SUPFAM" id="SSF101936">
    <property type="entry name" value="DNA-binding pseudobarrel domain"/>
    <property type="match status" value="2"/>
</dbReference>
<keyword evidence="3" id="KW-0238">DNA-binding</keyword>
<dbReference type="Pfam" id="PF02362">
    <property type="entry name" value="B3"/>
    <property type="match status" value="2"/>
</dbReference>
<proteinExistence type="predicted"/>
<feature type="domain" description="TF-B3" evidence="6">
    <location>
        <begin position="207"/>
        <end position="302"/>
    </location>
</feature>
<dbReference type="CDD" id="cd10017">
    <property type="entry name" value="B3_DNA"/>
    <property type="match status" value="2"/>
</dbReference>
<accession>A0ABD3BH80</accession>
<feature type="domain" description="TF-B3" evidence="6">
    <location>
        <begin position="3"/>
        <end position="97"/>
    </location>
</feature>
<evidence type="ECO:0000256" key="3">
    <source>
        <dbReference type="ARBA" id="ARBA00023125"/>
    </source>
</evidence>
<keyword evidence="5" id="KW-0539">Nucleus</keyword>